<evidence type="ECO:0000256" key="1">
    <source>
        <dbReference type="SAM" id="MobiDB-lite"/>
    </source>
</evidence>
<dbReference type="OrthoDB" id="2213141at2"/>
<keyword evidence="6" id="KW-1185">Reference proteome</keyword>
<protein>
    <recommendedName>
        <fullName evidence="3">Peptidase C39-like domain-containing protein</fullName>
    </recommendedName>
</protein>
<dbReference type="InterPro" id="IPR039564">
    <property type="entry name" value="Peptidase_C39-like"/>
</dbReference>
<evidence type="ECO:0000256" key="2">
    <source>
        <dbReference type="SAM" id="Phobius"/>
    </source>
</evidence>
<dbReference type="AlphaFoldDB" id="A0A242K946"/>
<feature type="region of interest" description="Disordered" evidence="1">
    <location>
        <begin position="34"/>
        <end position="91"/>
    </location>
</feature>
<feature type="compositionally biased region" description="Basic and acidic residues" evidence="1">
    <location>
        <begin position="41"/>
        <end position="55"/>
    </location>
</feature>
<sequence length="283" mass="32145">METKRSGVIFIAAMAIGLFFILLVVNQSRGSTVEEVSPTETEEKSAKSQDSDSINRGDTISQRSYESIEENQLTETSESSKESSVKPKESETVLGVDLGRKEILNLSTKLQETNYYCVPATVQMLLEYFDIDVQQEILAEKMNTDPISGTEYIDLVKVVNSYLFDKQLPNDNESGYHIQTITIENTNEIQGLFEKRVKTNVDTGYPTFAAVNLNKLYEWLPEANHMVLVIGYATYKDSEEIAFYYINDPYPLVHDSTFDGLKVFTKEELLMAITQNEEPAYIW</sequence>
<dbReference type="Proteomes" id="UP000195141">
    <property type="component" value="Chromosome"/>
</dbReference>
<feature type="transmembrane region" description="Helical" evidence="2">
    <location>
        <begin position="7"/>
        <end position="25"/>
    </location>
</feature>
<evidence type="ECO:0000313" key="6">
    <source>
        <dbReference type="Proteomes" id="UP000195141"/>
    </source>
</evidence>
<evidence type="ECO:0000313" key="5">
    <source>
        <dbReference type="EMBL" id="WYJ91304.1"/>
    </source>
</evidence>
<keyword evidence="2" id="KW-1133">Transmembrane helix</keyword>
<feature type="domain" description="Peptidase C39-like" evidence="3">
    <location>
        <begin position="110"/>
        <end position="250"/>
    </location>
</feature>
<dbReference type="EMBL" id="NGMM01000002">
    <property type="protein sequence ID" value="OTP17691.1"/>
    <property type="molecule type" value="Genomic_DNA"/>
</dbReference>
<evidence type="ECO:0000259" key="3">
    <source>
        <dbReference type="Pfam" id="PF13529"/>
    </source>
</evidence>
<proteinExistence type="predicted"/>
<feature type="compositionally biased region" description="Basic and acidic residues" evidence="1">
    <location>
        <begin position="78"/>
        <end position="91"/>
    </location>
</feature>
<reference evidence="5" key="2">
    <citation type="submission" date="2017-05" db="EMBL/GenBank/DDBJ databases">
        <authorList>
            <consortium name="The Broad Institute Genomics Platform"/>
            <consortium name="The Broad Institute Genomic Center for Infectious Diseases"/>
            <person name="Earl A."/>
            <person name="Manson A."/>
            <person name="Schwartman J."/>
            <person name="Gilmore M."/>
            <person name="Abouelleil A."/>
            <person name="Cao P."/>
            <person name="Chapman S."/>
            <person name="Cusick C."/>
            <person name="Shea T."/>
            <person name="Young S."/>
            <person name="Neafsey D."/>
            <person name="Nusbaum C."/>
            <person name="Birren B."/>
        </authorList>
    </citation>
    <scope>NUCLEOTIDE SEQUENCE</scope>
    <source>
        <strain evidence="5">9E7_DIV0242</strain>
    </source>
</reference>
<feature type="compositionally biased region" description="Polar residues" evidence="1">
    <location>
        <begin position="56"/>
        <end position="73"/>
    </location>
</feature>
<organism evidence="4">
    <name type="scientific">Candidatus Enterococcus clewellii</name>
    <dbReference type="NCBI Taxonomy" id="1834193"/>
    <lineage>
        <taxon>Bacteria</taxon>
        <taxon>Bacillati</taxon>
        <taxon>Bacillota</taxon>
        <taxon>Bacilli</taxon>
        <taxon>Lactobacillales</taxon>
        <taxon>Enterococcaceae</taxon>
        <taxon>Enterococcus</taxon>
    </lineage>
</organism>
<reference evidence="4" key="1">
    <citation type="submission" date="2017-05" db="EMBL/GenBank/DDBJ databases">
        <title>The Genome Sequence of Enterococcus sp. 9E7_DIV0242.</title>
        <authorList>
            <consortium name="The Broad Institute Genomics Platform"/>
            <consortium name="The Broad Institute Genomic Center for Infectious Diseases"/>
            <person name="Earl A."/>
            <person name="Manson A."/>
            <person name="Schwartman J."/>
            <person name="Gilmore M."/>
            <person name="Abouelleil A."/>
            <person name="Cao P."/>
            <person name="Chapman S."/>
            <person name="Cusick C."/>
            <person name="Shea T."/>
            <person name="Young S."/>
            <person name="Neafsey D."/>
            <person name="Nusbaum C."/>
            <person name="Birren B."/>
        </authorList>
    </citation>
    <scope>NUCLEOTIDE SEQUENCE [LARGE SCALE GENOMIC DNA]</scope>
    <source>
        <strain evidence="4">9E7_DIV0242</strain>
    </source>
</reference>
<reference evidence="5" key="3">
    <citation type="submission" date="2024-03" db="EMBL/GenBank/DDBJ databases">
        <title>The Genome Sequence of Enterococcus sp. DIV0242b.</title>
        <authorList>
            <consortium name="The Broad Institute Genomics Platform"/>
            <consortium name="The Broad Institute Microbial Omics Core"/>
            <consortium name="The Broad Institute Genomic Center for Infectious Diseases"/>
            <person name="Earl A."/>
            <person name="Manson A."/>
            <person name="Gilmore M."/>
            <person name="Schwartman J."/>
            <person name="Shea T."/>
            <person name="Abouelleil A."/>
            <person name="Cao P."/>
            <person name="Chapman S."/>
            <person name="Cusick C."/>
            <person name="Young S."/>
            <person name="Neafsey D."/>
            <person name="Nusbaum C."/>
            <person name="Birren B."/>
        </authorList>
    </citation>
    <scope>NUCLEOTIDE SEQUENCE</scope>
    <source>
        <strain evidence="5">9E7_DIV0242</strain>
    </source>
</reference>
<dbReference type="EMBL" id="CP147247">
    <property type="protein sequence ID" value="WYJ91304.1"/>
    <property type="molecule type" value="Genomic_DNA"/>
</dbReference>
<accession>A0A242K946</accession>
<keyword evidence="2" id="KW-0812">Transmembrane</keyword>
<gene>
    <name evidence="4" type="ORF">A5888_001829</name>
    <name evidence="5" type="ORF">A5888_003072</name>
</gene>
<dbReference type="Pfam" id="PF13529">
    <property type="entry name" value="Peptidase_C39_2"/>
    <property type="match status" value="1"/>
</dbReference>
<evidence type="ECO:0000313" key="4">
    <source>
        <dbReference type="EMBL" id="OTP17691.1"/>
    </source>
</evidence>
<dbReference type="RefSeq" id="WP_086348883.1">
    <property type="nucleotide sequence ID" value="NZ_CP147247.1"/>
</dbReference>
<dbReference type="Gene3D" id="3.90.70.10">
    <property type="entry name" value="Cysteine proteinases"/>
    <property type="match status" value="1"/>
</dbReference>
<keyword evidence="2" id="KW-0472">Membrane</keyword>
<name>A0A242K946_9ENTE</name>